<gene>
    <name evidence="8" type="ORF">NBH00_07610</name>
</gene>
<dbReference type="Proteomes" id="UP001056035">
    <property type="component" value="Chromosome"/>
</dbReference>
<dbReference type="InterPro" id="IPR000064">
    <property type="entry name" value="NLP_P60_dom"/>
</dbReference>
<name>A0ABY5DY32_9ACTN</name>
<feature type="region of interest" description="Disordered" evidence="5">
    <location>
        <begin position="23"/>
        <end position="76"/>
    </location>
</feature>
<dbReference type="EMBL" id="CP098502">
    <property type="protein sequence ID" value="UTI66061.1"/>
    <property type="molecule type" value="Genomic_DNA"/>
</dbReference>
<proteinExistence type="inferred from homology"/>
<evidence type="ECO:0000256" key="2">
    <source>
        <dbReference type="ARBA" id="ARBA00022670"/>
    </source>
</evidence>
<accession>A0ABY5DY32</accession>
<keyword evidence="6" id="KW-0732">Signal</keyword>
<protein>
    <submittedName>
        <fullName evidence="8">C40 family peptidase</fullName>
    </submittedName>
</protein>
<keyword evidence="4" id="KW-0788">Thiol protease</keyword>
<feature type="chain" id="PRO_5046054080" evidence="6">
    <location>
        <begin position="24"/>
        <end position="232"/>
    </location>
</feature>
<dbReference type="InterPro" id="IPR038765">
    <property type="entry name" value="Papain-like_cys_pep_sf"/>
</dbReference>
<feature type="compositionally biased region" description="Polar residues" evidence="5">
    <location>
        <begin position="55"/>
        <end position="64"/>
    </location>
</feature>
<comment type="similarity">
    <text evidence="1">Belongs to the peptidase C40 family.</text>
</comment>
<evidence type="ECO:0000313" key="9">
    <source>
        <dbReference type="Proteomes" id="UP001056035"/>
    </source>
</evidence>
<sequence length="232" mass="23538">MKRLAAPLLAAALLLAPAAPASAHHRHHSSGEGAGGPSEVAGPVLPVSQGADPAGQTTTQTGENPGTADPLLPDPGFLPPVAVTTTTLTIVKGRVAKLRTDGLAAVPHDAPAAVRAIIRAANTIVGKPYKWGGGHARLRDTGYDCSGAVSYALIEAGQLGTAMVSGDLAKTFAAGAGRHVSVYANAGHVYMEVAGLRFDTSPVGDPGGRDGVRWRPVIGRRAGFHARHPVGL</sequence>
<dbReference type="PROSITE" id="PS51935">
    <property type="entry name" value="NLPC_P60"/>
    <property type="match status" value="1"/>
</dbReference>
<evidence type="ECO:0000313" key="8">
    <source>
        <dbReference type="EMBL" id="UTI66061.1"/>
    </source>
</evidence>
<evidence type="ECO:0000256" key="3">
    <source>
        <dbReference type="ARBA" id="ARBA00022801"/>
    </source>
</evidence>
<dbReference type="RefSeq" id="WP_254572739.1">
    <property type="nucleotide sequence ID" value="NZ_CP098502.1"/>
</dbReference>
<keyword evidence="2" id="KW-0645">Protease</keyword>
<feature type="domain" description="NlpC/P60" evidence="7">
    <location>
        <begin position="111"/>
        <end position="232"/>
    </location>
</feature>
<evidence type="ECO:0000259" key="7">
    <source>
        <dbReference type="PROSITE" id="PS51935"/>
    </source>
</evidence>
<evidence type="ECO:0000256" key="4">
    <source>
        <dbReference type="ARBA" id="ARBA00022807"/>
    </source>
</evidence>
<dbReference type="SUPFAM" id="SSF54001">
    <property type="entry name" value="Cysteine proteinases"/>
    <property type="match status" value="1"/>
</dbReference>
<feature type="signal peptide" evidence="6">
    <location>
        <begin position="1"/>
        <end position="23"/>
    </location>
</feature>
<evidence type="ECO:0000256" key="5">
    <source>
        <dbReference type="SAM" id="MobiDB-lite"/>
    </source>
</evidence>
<organism evidence="8 9">
    <name type="scientific">Paraconexibacter antarcticus</name>
    <dbReference type="NCBI Taxonomy" id="2949664"/>
    <lineage>
        <taxon>Bacteria</taxon>
        <taxon>Bacillati</taxon>
        <taxon>Actinomycetota</taxon>
        <taxon>Thermoleophilia</taxon>
        <taxon>Solirubrobacterales</taxon>
        <taxon>Paraconexibacteraceae</taxon>
        <taxon>Paraconexibacter</taxon>
    </lineage>
</organism>
<dbReference type="Gene3D" id="3.90.1720.10">
    <property type="entry name" value="endopeptidase domain like (from Nostoc punctiforme)"/>
    <property type="match status" value="1"/>
</dbReference>
<keyword evidence="3" id="KW-0378">Hydrolase</keyword>
<evidence type="ECO:0000256" key="6">
    <source>
        <dbReference type="SAM" id="SignalP"/>
    </source>
</evidence>
<evidence type="ECO:0000256" key="1">
    <source>
        <dbReference type="ARBA" id="ARBA00007074"/>
    </source>
</evidence>
<reference evidence="8 9" key="1">
    <citation type="submission" date="2022-06" db="EMBL/GenBank/DDBJ databases">
        <title>Paraconexibacter antarcticus.</title>
        <authorList>
            <person name="Kim C.S."/>
        </authorList>
    </citation>
    <scope>NUCLEOTIDE SEQUENCE [LARGE SCALE GENOMIC DNA]</scope>
    <source>
        <strain evidence="8 9">02-257</strain>
    </source>
</reference>
<keyword evidence="9" id="KW-1185">Reference proteome</keyword>